<comment type="caution">
    <text evidence="3">The sequence shown here is derived from an EMBL/GenBank/DDBJ whole genome shotgun (WGS) entry which is preliminary data.</text>
</comment>
<feature type="region of interest" description="Disordered" evidence="1">
    <location>
        <begin position="164"/>
        <end position="287"/>
    </location>
</feature>
<feature type="compositionally biased region" description="Polar residues" evidence="1">
    <location>
        <begin position="892"/>
        <end position="902"/>
    </location>
</feature>
<protein>
    <recommendedName>
        <fullName evidence="2">Azaphilone pigments biosynthesis cluster protein L N-terminal domain-containing protein</fullName>
    </recommendedName>
</protein>
<feature type="compositionally biased region" description="Pro residues" evidence="1">
    <location>
        <begin position="516"/>
        <end position="527"/>
    </location>
</feature>
<feature type="compositionally biased region" description="Acidic residues" evidence="1">
    <location>
        <begin position="264"/>
        <end position="273"/>
    </location>
</feature>
<feature type="compositionally biased region" description="Acidic residues" evidence="1">
    <location>
        <begin position="331"/>
        <end position="341"/>
    </location>
</feature>
<dbReference type="Proteomes" id="UP001187734">
    <property type="component" value="Unassembled WGS sequence"/>
</dbReference>
<sequence>MDPLSIIASIAGIATAGVQLSKTLFHLTRTYRNAPREIQSMAIEMSGLTVTLEHLRDILTTGHAYTKPLFFEGVRNVIKNIQSTQQEIQNLAKKVDDQPIFARFKWYKSTRLLSDIDKHKVTLTLQITILSAAVLVKSTNGSLSGNEKSDNRFKIQAESLIQAGQASLQADKTSRPIPDPPQERAPSPPVRTTKRLPSPVRQSEIHVRTEDLYSQSSTTRHTLNVPEEGGDESYSVVARTSKAPEGPSRDAHADIKDDKSETNSEWEDDGEDEDLKRGRGTGFDPLSGRIAQFGRDFHLRGDAATFLYKLVYLDEVTAYTPTAYDEGSGQETEEDAYADSSDDSRPLRVRSRIPSRHVNPERQEPGRVVNQLLLAWTSLSETEIEKGSSDSQPNARENSARQAYVVSEAEDEDEDDNERVQTSLPRPGSPNASEHGKHNIPEYNSRGRRILRPSQFNKNSRNEAYRRSYLGEAESEQSPYIKYSQPWAYAQAENAHEPTAWSQPYSYPPGLVPPPPTAFTYPPPPEAQAPVQSTEPEPKPHVVILPYADPANSETGPTTPKLDIAPCLSMSIVRQNEIPMWNCDKFTSQHGIPGKAIMGALAGDKNLRAMELAHTLVKGQNLELVYIRGNDLGETWFINERPVFLQFLHCGYLPQFYPAKEDDDKAMQQEYVAIGEEWASSEALNLLGLSVKSRKEGRVFLDPSTNWSMIDELAITTLQLRCMRQRRVYLPTFYNSIATFRQKHREVAPPLCISIPEMEILPSTKPESQSITGDDKKEVDVLSFLVTEEPPKAQEEGINRTRNNTQSSNIQPQISITPPPTPKEVQTAEFDTSEVTSNVSSRSRFSKFVKRYKAGRKQDRLPLALPSYGSKTSGGHAAYVESEDEDKRPLTPTDSGVGSSIA</sequence>
<feature type="region of interest" description="Disordered" evidence="1">
    <location>
        <begin position="859"/>
        <end position="902"/>
    </location>
</feature>
<feature type="region of interest" description="Disordered" evidence="1">
    <location>
        <begin position="790"/>
        <end position="837"/>
    </location>
</feature>
<name>A0AAE8SJD3_9HYPO</name>
<evidence type="ECO:0000256" key="1">
    <source>
        <dbReference type="SAM" id="MobiDB-lite"/>
    </source>
</evidence>
<dbReference type="AlphaFoldDB" id="A0AAE8SJD3"/>
<dbReference type="EMBL" id="ONZP01000269">
    <property type="protein sequence ID" value="SPJ79434.1"/>
    <property type="molecule type" value="Genomic_DNA"/>
</dbReference>
<feature type="compositionally biased region" description="Basic and acidic residues" evidence="1">
    <location>
        <begin position="790"/>
        <end position="799"/>
    </location>
</feature>
<evidence type="ECO:0000259" key="2">
    <source>
        <dbReference type="Pfam" id="PF17111"/>
    </source>
</evidence>
<feature type="compositionally biased region" description="Low complexity" evidence="1">
    <location>
        <begin position="803"/>
        <end position="816"/>
    </location>
</feature>
<feature type="region of interest" description="Disordered" evidence="1">
    <location>
        <begin position="384"/>
        <end position="463"/>
    </location>
</feature>
<feature type="region of interest" description="Disordered" evidence="1">
    <location>
        <begin position="323"/>
        <end position="366"/>
    </location>
</feature>
<feature type="domain" description="Azaphilone pigments biosynthesis cluster protein L N-terminal" evidence="2">
    <location>
        <begin position="1"/>
        <end position="124"/>
    </location>
</feature>
<feature type="compositionally biased region" description="Basic and acidic residues" evidence="1">
    <location>
        <begin position="247"/>
        <end position="262"/>
    </location>
</feature>
<organism evidence="3 4">
    <name type="scientific">Fusarium torulosum</name>
    <dbReference type="NCBI Taxonomy" id="33205"/>
    <lineage>
        <taxon>Eukaryota</taxon>
        <taxon>Fungi</taxon>
        <taxon>Dikarya</taxon>
        <taxon>Ascomycota</taxon>
        <taxon>Pezizomycotina</taxon>
        <taxon>Sordariomycetes</taxon>
        <taxon>Hypocreomycetidae</taxon>
        <taxon>Hypocreales</taxon>
        <taxon>Nectriaceae</taxon>
        <taxon>Fusarium</taxon>
    </lineage>
</organism>
<feature type="compositionally biased region" description="Polar residues" evidence="1">
    <location>
        <begin position="212"/>
        <end position="222"/>
    </location>
</feature>
<reference evidence="3" key="1">
    <citation type="submission" date="2018-03" db="EMBL/GenBank/DDBJ databases">
        <authorList>
            <person name="Guldener U."/>
        </authorList>
    </citation>
    <scope>NUCLEOTIDE SEQUENCE</scope>
</reference>
<evidence type="ECO:0000313" key="3">
    <source>
        <dbReference type="EMBL" id="SPJ79434.1"/>
    </source>
</evidence>
<proteinExistence type="predicted"/>
<dbReference type="Pfam" id="PF17111">
    <property type="entry name" value="PigL_N"/>
    <property type="match status" value="1"/>
</dbReference>
<keyword evidence="4" id="KW-1185">Reference proteome</keyword>
<evidence type="ECO:0000313" key="4">
    <source>
        <dbReference type="Proteomes" id="UP001187734"/>
    </source>
</evidence>
<feature type="compositionally biased region" description="Acidic residues" evidence="1">
    <location>
        <begin position="408"/>
        <end position="417"/>
    </location>
</feature>
<feature type="compositionally biased region" description="Polar residues" evidence="1">
    <location>
        <begin position="389"/>
        <end position="401"/>
    </location>
</feature>
<gene>
    <name evidence="3" type="ORF">FTOL_07825</name>
</gene>
<feature type="region of interest" description="Disordered" evidence="1">
    <location>
        <begin position="516"/>
        <end position="538"/>
    </location>
</feature>
<dbReference type="InterPro" id="IPR031348">
    <property type="entry name" value="PigL_N"/>
</dbReference>
<accession>A0AAE8SJD3</accession>